<dbReference type="Pfam" id="PF01061">
    <property type="entry name" value="ABC2_membrane"/>
    <property type="match status" value="2"/>
</dbReference>
<evidence type="ECO:0000313" key="12">
    <source>
        <dbReference type="EMBL" id="KAK3241340.1"/>
    </source>
</evidence>
<dbReference type="Pfam" id="PF19055">
    <property type="entry name" value="ABC2_membrane_7"/>
    <property type="match status" value="1"/>
</dbReference>
<feature type="transmembrane region" description="Helical" evidence="10">
    <location>
        <begin position="1715"/>
        <end position="1732"/>
    </location>
</feature>
<dbReference type="GO" id="GO:0071944">
    <property type="term" value="C:cell periphery"/>
    <property type="evidence" value="ECO:0007669"/>
    <property type="project" value="UniProtKB-ARBA"/>
</dbReference>
<dbReference type="GO" id="GO:0005524">
    <property type="term" value="F:ATP binding"/>
    <property type="evidence" value="ECO:0007669"/>
    <property type="project" value="UniProtKB-KW"/>
</dbReference>
<reference evidence="12 13" key="1">
    <citation type="journal article" date="2015" name="Genome Biol. Evol.">
        <title>Comparative Genomics of a Bacterivorous Green Alga Reveals Evolutionary Causalities and Consequences of Phago-Mixotrophic Mode of Nutrition.</title>
        <authorList>
            <person name="Burns J.A."/>
            <person name="Paasch A."/>
            <person name="Narechania A."/>
            <person name="Kim E."/>
        </authorList>
    </citation>
    <scope>NUCLEOTIDE SEQUENCE [LARGE SCALE GENOMIC DNA]</scope>
    <source>
        <strain evidence="12 13">PLY_AMNH</strain>
    </source>
</reference>
<dbReference type="GO" id="GO:0016887">
    <property type="term" value="F:ATP hydrolysis activity"/>
    <property type="evidence" value="ECO:0007669"/>
    <property type="project" value="InterPro"/>
</dbReference>
<keyword evidence="5" id="KW-0547">Nucleotide-binding</keyword>
<evidence type="ECO:0000256" key="2">
    <source>
        <dbReference type="ARBA" id="ARBA00006012"/>
    </source>
</evidence>
<feature type="transmembrane region" description="Helical" evidence="10">
    <location>
        <begin position="1423"/>
        <end position="1443"/>
    </location>
</feature>
<evidence type="ECO:0000256" key="5">
    <source>
        <dbReference type="ARBA" id="ARBA00022741"/>
    </source>
</evidence>
<dbReference type="FunFam" id="3.40.50.300:FF:000289">
    <property type="entry name" value="ABC transporter G family member 31"/>
    <property type="match status" value="1"/>
</dbReference>
<evidence type="ECO:0000256" key="10">
    <source>
        <dbReference type="SAM" id="Phobius"/>
    </source>
</evidence>
<keyword evidence="8 10" id="KW-0472">Membrane</keyword>
<dbReference type="GO" id="GO:0016020">
    <property type="term" value="C:membrane"/>
    <property type="evidence" value="ECO:0007669"/>
    <property type="project" value="UniProtKB-SubCell"/>
</dbReference>
<feature type="transmembrane region" description="Helical" evidence="10">
    <location>
        <begin position="1394"/>
        <end position="1411"/>
    </location>
</feature>
<evidence type="ECO:0000256" key="1">
    <source>
        <dbReference type="ARBA" id="ARBA00004141"/>
    </source>
</evidence>
<dbReference type="Gene3D" id="3.40.50.300">
    <property type="entry name" value="P-loop containing nucleotide triphosphate hydrolases"/>
    <property type="match status" value="2"/>
</dbReference>
<sequence length="1740" mass="193813">MAQGEEDEEPESIIPDPPPTDIQEAETPEQAEEVPPPAEPEESLARGSASSVNSKKSMVHWKDATEGEMEAVADIALAGDGDEGERRMFASISADTEESLHQKLDVFLNTFNDSAQVKEALKELYHLAEDGGKGLAAWEVLAKLKKTSKNRTRASTLAMYATASTAALLFSCFSATFLGHVLTILSGSRFRKKAQMNVLTQGLSEFMAEMQAIHKESNRVAVRQMVKYRNVNYSAFLTAMDEKFETVGSMAMKPLMSLMQLMTGRKSQIIEKELVKDLTGYLAPGTLTLVIGPPGCGKSSVHKTLAGRGNTLAGKKLSGEVLYNDKNIIGADRWSGETYVPKRVSAYIQQTDQHYPTLSVKDTANFAYACTNVPLDDYNEDRLRKAAELPESELQSFAQIVLELLGLTKVMDTKVGDAAVRGVSGGERHRVTTMEFLVGSYLIYFCDEISTGLDASATFDIVSTFKIYSEVFRLPMLFSLLQPAPDVFDLFDRVILIDGGKTIYQGPREDILPYFEALGYKKPDRVDTADFLQEITSDLGSQYLLPGKTALSVNAFVESYKKSKYCKHNTDIAMSQDTSVQWFKLKRPAGCMLASYGNAGEIAISDISDGGNLSQTRKRSDSVHVKKGDKLLGYKILSGPGKSRPVFDGSEDLVSVIEAFEAPEGEIQFLVQHDLSDLDREPSDFTKQQFMQPYVQPPWESTKTVMAREFQVLKTNFEFVKTRFGQAKFIAILNGTLYWQISDADDKMSLRTSIFFVSIMSLAVGHMAQIPKIVDERSVFYKQHGAGFFRAASYVLSVNLSQIPIVAGEMVIFCPFLYFGVGLSDSSGGVHFLAFVTIIFLISNTVSCIVRAICSIMPGKEPAQMLVILMIMLDVLLAGFIIYKPSIPEYWIWYYWCNPFQWALSSLEVNEFTSKKWEDDCNPYAFPSTCDPADPVSRGVAFLKAYEFFDEQWYLYVGIAVLLGFWMAAFALSVYGYGCLKYDEVQAVALAEENTLKTLGEGEKAKEHISTVKTERIEMNPLHTQLLASQQKAEKAKSKLALDFPKLTLSWHELNYDVEIPGDRGATETRRLLTEVSGYARPEEMIALMGSSGAGKTTLLDVIACRKTTGTITGKILVNGYEQEPQSFARHTGYVEQMDIHMTYATVAEALWFSARLRLEQSISDAKVQEFVGDVMNLVELTPIKGDLIGQKNAGGLSVEQAKRLTIAVELVANPSILFLDEPTSGLDSRAAQIVMTNIEKIVDTGIAVVCTIHQPSARLFSYFHKLLLLKRGGMIVYFGELGENCNKLVNYFQNLPGTPNCRPDMNPAAYMLECIGAGIGNMVSRDFHLDYLDSKMAEENSVELERLFTGAEKLGPRLTTSGYAVNSYTQASLLLARTRQTYWRNVNYSFSRYAAMALLGVLLGSLFWRIEYDNKTGLQSRLGMVSIIATFLGLVNSQNCVPQLLAERGPFIREQAANMYRRWLYSSMNATVEIPYVVGTTFVFCFICCSMAEVSSPFVSVLTFIEFWGTTICYAYLMLTIGFAFSFLASNVEIAIVLVALCFNMWNTTSGFTLPEPDMPAFWKFLFYANPLRVVLSCLASTSFYCETKENECVVSYDATDWQNGCYSVEMGDTLCDTYNCNNQAYDVLTMVANNTVMENNYTCVANSARCGVVKDQNGEVVGKSCYPRYSPTVSHDDDSCDCTTLSDQNHFFAWDILHETYDFQNNLVFNYRLTLLFCSGIMRIIAHIVISNVDHNKR</sequence>
<feature type="domain" description="ABC transporter" evidence="11">
    <location>
        <begin position="259"/>
        <end position="524"/>
    </location>
</feature>
<evidence type="ECO:0000259" key="11">
    <source>
        <dbReference type="PROSITE" id="PS50893"/>
    </source>
</evidence>
<feature type="transmembrane region" description="Helical" evidence="10">
    <location>
        <begin position="953"/>
        <end position="977"/>
    </location>
</feature>
<dbReference type="PANTHER" id="PTHR19241">
    <property type="entry name" value="ATP-BINDING CASSETTE TRANSPORTER"/>
    <property type="match status" value="1"/>
</dbReference>
<gene>
    <name evidence="12" type="ORF">CYMTET_48888</name>
</gene>
<evidence type="ECO:0000256" key="9">
    <source>
        <dbReference type="SAM" id="MobiDB-lite"/>
    </source>
</evidence>
<dbReference type="PROSITE" id="PS50893">
    <property type="entry name" value="ABC_TRANSPORTER_2"/>
    <property type="match status" value="2"/>
</dbReference>
<feature type="transmembrane region" description="Helical" evidence="10">
    <location>
        <begin position="830"/>
        <end position="853"/>
    </location>
</feature>
<evidence type="ECO:0000256" key="6">
    <source>
        <dbReference type="ARBA" id="ARBA00022840"/>
    </source>
</evidence>
<name>A0AAE0BT14_9CHLO</name>
<protein>
    <recommendedName>
        <fullName evidence="11">ABC transporter domain-containing protein</fullName>
    </recommendedName>
</protein>
<feature type="transmembrane region" description="Helical" evidence="10">
    <location>
        <begin position="1464"/>
        <end position="1493"/>
    </location>
</feature>
<dbReference type="SMART" id="SM00382">
    <property type="entry name" value="AAA"/>
    <property type="match status" value="2"/>
</dbReference>
<keyword evidence="6" id="KW-0067">ATP-binding</keyword>
<evidence type="ECO:0000313" key="13">
    <source>
        <dbReference type="Proteomes" id="UP001190700"/>
    </source>
</evidence>
<evidence type="ECO:0000256" key="3">
    <source>
        <dbReference type="ARBA" id="ARBA00022448"/>
    </source>
</evidence>
<comment type="similarity">
    <text evidence="2">Belongs to the ABC transporter superfamily. ABCG family. PDR (TC 3.A.1.205) subfamily.</text>
</comment>
<comment type="caution">
    <text evidence="12">The sequence shown here is derived from an EMBL/GenBank/DDBJ whole genome shotgun (WGS) entry which is preliminary data.</text>
</comment>
<evidence type="ECO:0000256" key="4">
    <source>
        <dbReference type="ARBA" id="ARBA00022692"/>
    </source>
</evidence>
<keyword evidence="7 10" id="KW-1133">Transmembrane helix</keyword>
<organism evidence="12 13">
    <name type="scientific">Cymbomonas tetramitiformis</name>
    <dbReference type="NCBI Taxonomy" id="36881"/>
    <lineage>
        <taxon>Eukaryota</taxon>
        <taxon>Viridiplantae</taxon>
        <taxon>Chlorophyta</taxon>
        <taxon>Pyramimonadophyceae</taxon>
        <taxon>Pyramimonadales</taxon>
        <taxon>Pyramimonadaceae</taxon>
        <taxon>Cymbomonas</taxon>
    </lineage>
</organism>
<dbReference type="GO" id="GO:0140359">
    <property type="term" value="F:ABC-type transporter activity"/>
    <property type="evidence" value="ECO:0007669"/>
    <property type="project" value="InterPro"/>
</dbReference>
<comment type="subcellular location">
    <subcellularLocation>
        <location evidence="1">Membrane</location>
        <topology evidence="1">Multi-pass membrane protein</topology>
    </subcellularLocation>
</comment>
<feature type="transmembrane region" description="Helical" evidence="10">
    <location>
        <begin position="753"/>
        <end position="770"/>
    </location>
</feature>
<keyword evidence="13" id="KW-1185">Reference proteome</keyword>
<proteinExistence type="inferred from homology"/>
<dbReference type="InterPro" id="IPR003593">
    <property type="entry name" value="AAA+_ATPase"/>
</dbReference>
<dbReference type="Pfam" id="PF00005">
    <property type="entry name" value="ABC_tran"/>
    <property type="match status" value="2"/>
</dbReference>
<evidence type="ECO:0000256" key="8">
    <source>
        <dbReference type="ARBA" id="ARBA00023136"/>
    </source>
</evidence>
<accession>A0AAE0BT14</accession>
<dbReference type="SUPFAM" id="SSF52540">
    <property type="entry name" value="P-loop containing nucleoside triphosphate hydrolases"/>
    <property type="match status" value="2"/>
</dbReference>
<keyword evidence="3" id="KW-0813">Transport</keyword>
<dbReference type="EMBL" id="LGRX02033412">
    <property type="protein sequence ID" value="KAK3241340.1"/>
    <property type="molecule type" value="Genomic_DNA"/>
</dbReference>
<feature type="transmembrane region" description="Helical" evidence="10">
    <location>
        <begin position="791"/>
        <end position="818"/>
    </location>
</feature>
<dbReference type="InterPro" id="IPR027417">
    <property type="entry name" value="P-loop_NTPase"/>
</dbReference>
<feature type="transmembrane region" description="Helical" evidence="10">
    <location>
        <begin position="157"/>
        <end position="185"/>
    </location>
</feature>
<dbReference type="InterPro" id="IPR013525">
    <property type="entry name" value="ABC2_TM"/>
</dbReference>
<feature type="domain" description="ABC transporter" evidence="11">
    <location>
        <begin position="1049"/>
        <end position="1298"/>
    </location>
</feature>
<dbReference type="InterPro" id="IPR034003">
    <property type="entry name" value="ABCG_PDR_2"/>
</dbReference>
<feature type="compositionally biased region" description="Acidic residues" evidence="9">
    <location>
        <begin position="1"/>
        <end position="11"/>
    </location>
</feature>
<keyword evidence="4 10" id="KW-0812">Transmembrane</keyword>
<feature type="compositionally biased region" description="Acidic residues" evidence="9">
    <location>
        <begin position="23"/>
        <end position="32"/>
    </location>
</feature>
<dbReference type="CDD" id="cd03232">
    <property type="entry name" value="ABCG_PDR_domain2"/>
    <property type="match status" value="1"/>
</dbReference>
<feature type="region of interest" description="Disordered" evidence="9">
    <location>
        <begin position="1"/>
        <end position="59"/>
    </location>
</feature>
<feature type="transmembrane region" description="Helical" evidence="10">
    <location>
        <begin position="865"/>
        <end position="883"/>
    </location>
</feature>
<dbReference type="InterPro" id="IPR003439">
    <property type="entry name" value="ABC_transporter-like_ATP-bd"/>
</dbReference>
<dbReference type="Proteomes" id="UP001190700">
    <property type="component" value="Unassembled WGS sequence"/>
</dbReference>
<dbReference type="InterPro" id="IPR043926">
    <property type="entry name" value="ABCG_dom"/>
</dbReference>
<evidence type="ECO:0000256" key="7">
    <source>
        <dbReference type="ARBA" id="ARBA00022989"/>
    </source>
</evidence>